<dbReference type="Pfam" id="PF01541">
    <property type="entry name" value="GIY-YIG"/>
    <property type="match status" value="1"/>
</dbReference>
<feature type="domain" description="GIY-YIG" evidence="1">
    <location>
        <begin position="48"/>
        <end position="128"/>
    </location>
</feature>
<evidence type="ECO:0000313" key="2">
    <source>
        <dbReference type="EMBL" id="OPG87096.1"/>
    </source>
</evidence>
<dbReference type="AlphaFoldDB" id="A0A1V4FJ44"/>
<accession>A0A1V4FJ44</accession>
<evidence type="ECO:0000259" key="1">
    <source>
        <dbReference type="Pfam" id="PF01541"/>
    </source>
</evidence>
<dbReference type="RefSeq" id="WP_079376387.1">
    <property type="nucleotide sequence ID" value="NZ_JAJGTL010000115.1"/>
</dbReference>
<gene>
    <name evidence="2" type="ORF">B5D07_11065</name>
</gene>
<dbReference type="Gene3D" id="3.40.1440.10">
    <property type="entry name" value="GIY-YIG endonuclease"/>
    <property type="match status" value="1"/>
</dbReference>
<comment type="caution">
    <text evidence="2">The sequence shown here is derived from an EMBL/GenBank/DDBJ whole genome shotgun (WGS) entry which is preliminary data.</text>
</comment>
<dbReference type="Proteomes" id="UP000189795">
    <property type="component" value="Unassembled WGS sequence"/>
</dbReference>
<reference evidence="2 3" key="1">
    <citation type="submission" date="2017-03" db="EMBL/GenBank/DDBJ databases">
        <title>Antibiotic resistance of probiotic microorganisms.</title>
        <authorList>
            <person name="Sanudo A.I."/>
            <person name="Olivares M."/>
            <person name="Banuelos O."/>
        </authorList>
    </citation>
    <scope>NUCLEOTIDE SEQUENCE [LARGE SCALE GENOMIC DNA]</scope>
    <source>
        <strain evidence="2 3">CECT8605</strain>
    </source>
</reference>
<proteinExistence type="predicted"/>
<evidence type="ECO:0000313" key="3">
    <source>
        <dbReference type="Proteomes" id="UP000189795"/>
    </source>
</evidence>
<organism evidence="2 3">
    <name type="scientific">Limosilactobacillus reuteri</name>
    <name type="common">Lactobacillus reuteri</name>
    <dbReference type="NCBI Taxonomy" id="1598"/>
    <lineage>
        <taxon>Bacteria</taxon>
        <taxon>Bacillati</taxon>
        <taxon>Bacillota</taxon>
        <taxon>Bacilli</taxon>
        <taxon>Lactobacillales</taxon>
        <taxon>Lactobacillaceae</taxon>
        <taxon>Limosilactobacillus</taxon>
    </lineage>
</organism>
<sequence length="328" mass="38980">MKYKKCNKCLTRFPITQFYKSKGAKDGYENQCKKCVRNRRQRRYAPKIYEIHDLIEDKYYIGQTIKPLSERISHHFTRAKRQQRGNSGLYNSMRNSNFDRSKFPIKTLETLSSKEKMDEAEKKYIKLYINDYGENNVYNNTSGGHKDFTMPKRQKIYFSRAKGVKNKVVVYDLKRRKWVGEFETLQEISKKIGFRIPTMKNGDWGLARTYLYFYGGISNARFDEIMQLIEVTYDLINKSNGISYMRKKHNRRGKNNVACKYSDETILRIKQLLIKGIEIKKISQETGVPTAYVSAVNRKSVRADLRINGYEDKPYYYLYRRSKRMLKN</sequence>
<protein>
    <recommendedName>
        <fullName evidence="1">GIY-YIG domain-containing protein</fullName>
    </recommendedName>
</protein>
<name>A0A1V4FJ44_LIMRT</name>
<dbReference type="SUPFAM" id="SSF82771">
    <property type="entry name" value="GIY-YIG endonuclease"/>
    <property type="match status" value="1"/>
</dbReference>
<dbReference type="InterPro" id="IPR000305">
    <property type="entry name" value="GIY-YIG_endonuc"/>
</dbReference>
<dbReference type="EMBL" id="MWVS01000129">
    <property type="protein sequence ID" value="OPG87096.1"/>
    <property type="molecule type" value="Genomic_DNA"/>
</dbReference>
<dbReference type="InterPro" id="IPR035901">
    <property type="entry name" value="GIY-YIG_endonuc_sf"/>
</dbReference>